<accession>A0A1D1V4S6</accession>
<evidence type="ECO:0000313" key="2">
    <source>
        <dbReference type="Proteomes" id="UP000186922"/>
    </source>
</evidence>
<dbReference type="Proteomes" id="UP000186922">
    <property type="component" value="Unassembled WGS sequence"/>
</dbReference>
<keyword evidence="2" id="KW-1185">Reference proteome</keyword>
<organism evidence="1 2">
    <name type="scientific">Ramazzottius varieornatus</name>
    <name type="common">Water bear</name>
    <name type="synonym">Tardigrade</name>
    <dbReference type="NCBI Taxonomy" id="947166"/>
    <lineage>
        <taxon>Eukaryota</taxon>
        <taxon>Metazoa</taxon>
        <taxon>Ecdysozoa</taxon>
        <taxon>Tardigrada</taxon>
        <taxon>Eutardigrada</taxon>
        <taxon>Parachela</taxon>
        <taxon>Hypsibioidea</taxon>
        <taxon>Ramazzottiidae</taxon>
        <taxon>Ramazzottius</taxon>
    </lineage>
</organism>
<name>A0A1D1V4S6_RAMVA</name>
<protein>
    <submittedName>
        <fullName evidence="1">Uncharacterized protein</fullName>
    </submittedName>
</protein>
<sequence length="50" mass="5292">MAGLRITCKAPPICSPNYLEAMLNKTLSMLPDILVGMASTSTRSLSLIPA</sequence>
<reference evidence="1 2" key="1">
    <citation type="journal article" date="2016" name="Nat. Commun.">
        <title>Extremotolerant tardigrade genome and improved radiotolerance of human cultured cells by tardigrade-unique protein.</title>
        <authorList>
            <person name="Hashimoto T."/>
            <person name="Horikawa D.D."/>
            <person name="Saito Y."/>
            <person name="Kuwahara H."/>
            <person name="Kozuka-Hata H."/>
            <person name="Shin-I T."/>
            <person name="Minakuchi Y."/>
            <person name="Ohishi K."/>
            <person name="Motoyama A."/>
            <person name="Aizu T."/>
            <person name="Enomoto A."/>
            <person name="Kondo K."/>
            <person name="Tanaka S."/>
            <person name="Hara Y."/>
            <person name="Koshikawa S."/>
            <person name="Sagara H."/>
            <person name="Miura T."/>
            <person name="Yokobori S."/>
            <person name="Miyagawa K."/>
            <person name="Suzuki Y."/>
            <person name="Kubo T."/>
            <person name="Oyama M."/>
            <person name="Kohara Y."/>
            <person name="Fujiyama A."/>
            <person name="Arakawa K."/>
            <person name="Katayama T."/>
            <person name="Toyoda A."/>
            <person name="Kunieda T."/>
        </authorList>
    </citation>
    <scope>NUCLEOTIDE SEQUENCE [LARGE SCALE GENOMIC DNA]</scope>
    <source>
        <strain evidence="1 2">YOKOZUNA-1</strain>
    </source>
</reference>
<comment type="caution">
    <text evidence="1">The sequence shown here is derived from an EMBL/GenBank/DDBJ whole genome shotgun (WGS) entry which is preliminary data.</text>
</comment>
<gene>
    <name evidence="1" type="primary">RvY_06397-1</name>
    <name evidence="1" type="synonym">RvY_06397.1</name>
    <name evidence="1" type="ORF">RvY_06397</name>
</gene>
<proteinExistence type="predicted"/>
<evidence type="ECO:0000313" key="1">
    <source>
        <dbReference type="EMBL" id="GAU94667.1"/>
    </source>
</evidence>
<dbReference type="EMBL" id="BDGG01000002">
    <property type="protein sequence ID" value="GAU94667.1"/>
    <property type="molecule type" value="Genomic_DNA"/>
</dbReference>
<dbReference type="AlphaFoldDB" id="A0A1D1V4S6"/>